<evidence type="ECO:0000256" key="1">
    <source>
        <dbReference type="SAM" id="Phobius"/>
    </source>
</evidence>
<keyword evidence="1" id="KW-1133">Transmembrane helix</keyword>
<protein>
    <submittedName>
        <fullName evidence="3">Succinate dehydrogenase [ubiquinone] cytochrome b small subunit, mitochondrial-like</fullName>
    </submittedName>
</protein>
<dbReference type="InterPro" id="IPR034804">
    <property type="entry name" value="SQR/QFR_C/D"/>
</dbReference>
<gene>
    <name evidence="3" type="primary">LOC114251199</name>
</gene>
<keyword evidence="2" id="KW-1185">Reference proteome</keyword>
<name>A0A6J2KGN9_BOMMA</name>
<reference evidence="3" key="1">
    <citation type="submission" date="2025-08" db="UniProtKB">
        <authorList>
            <consortium name="RefSeq"/>
        </authorList>
    </citation>
    <scope>IDENTIFICATION</scope>
    <source>
        <tissue evidence="3">Silk gland</tissue>
    </source>
</reference>
<dbReference type="OrthoDB" id="18577at2759"/>
<dbReference type="Proteomes" id="UP000504629">
    <property type="component" value="Unplaced"/>
</dbReference>
<proteinExistence type="predicted"/>
<dbReference type="GO" id="GO:0016020">
    <property type="term" value="C:membrane"/>
    <property type="evidence" value="ECO:0007669"/>
    <property type="project" value="InterPro"/>
</dbReference>
<dbReference type="Pfam" id="PF05328">
    <property type="entry name" value="CybS"/>
    <property type="match status" value="1"/>
</dbReference>
<feature type="transmembrane region" description="Helical" evidence="1">
    <location>
        <begin position="21"/>
        <end position="42"/>
    </location>
</feature>
<dbReference type="RefSeq" id="XP_028041190.1">
    <property type="nucleotide sequence ID" value="XM_028185389.1"/>
</dbReference>
<dbReference type="AlphaFoldDB" id="A0A6J2KGN9"/>
<evidence type="ECO:0000313" key="3">
    <source>
        <dbReference type="RefSeq" id="XP_028041190.1"/>
    </source>
</evidence>
<dbReference type="KEGG" id="bman:114251199"/>
<sequence length="64" mass="7531">MEAMVVEYIRVLLFGHVIPKIMMLLVYFLTATMLGGLFYLNFNDIGVSRAFWRIWKNMKSKNAK</sequence>
<keyword evidence="1" id="KW-0472">Membrane</keyword>
<organism evidence="2 3">
    <name type="scientific">Bombyx mandarina</name>
    <name type="common">Wild silk moth</name>
    <name type="synonym">Wild silkworm</name>
    <dbReference type="NCBI Taxonomy" id="7092"/>
    <lineage>
        <taxon>Eukaryota</taxon>
        <taxon>Metazoa</taxon>
        <taxon>Ecdysozoa</taxon>
        <taxon>Arthropoda</taxon>
        <taxon>Hexapoda</taxon>
        <taxon>Insecta</taxon>
        <taxon>Pterygota</taxon>
        <taxon>Neoptera</taxon>
        <taxon>Endopterygota</taxon>
        <taxon>Lepidoptera</taxon>
        <taxon>Glossata</taxon>
        <taxon>Ditrysia</taxon>
        <taxon>Bombycoidea</taxon>
        <taxon>Bombycidae</taxon>
        <taxon>Bombycinae</taxon>
        <taxon>Bombyx</taxon>
    </lineage>
</organism>
<dbReference type="Gene3D" id="1.20.1300.10">
    <property type="entry name" value="Fumarate reductase/succinate dehydrogenase, transmembrane subunit"/>
    <property type="match status" value="1"/>
</dbReference>
<evidence type="ECO:0000313" key="2">
    <source>
        <dbReference type="Proteomes" id="UP000504629"/>
    </source>
</evidence>
<keyword evidence="1" id="KW-0812">Transmembrane</keyword>
<accession>A0A6J2KGN9</accession>
<dbReference type="GeneID" id="114251199"/>